<dbReference type="InterPro" id="IPR042070">
    <property type="entry name" value="PucR_C-HTH_sf"/>
</dbReference>
<dbReference type="InterPro" id="IPR025736">
    <property type="entry name" value="PucR_C-HTH_dom"/>
</dbReference>
<dbReference type="PANTHER" id="PTHR33744">
    <property type="entry name" value="CARBOHYDRATE DIACID REGULATOR"/>
    <property type="match status" value="1"/>
</dbReference>
<feature type="domain" description="PucR C-terminal helix-turn-helix" evidence="2">
    <location>
        <begin position="545"/>
        <end position="602"/>
    </location>
</feature>
<gene>
    <name evidence="3" type="ORF">GPX89_03495</name>
</gene>
<dbReference type="EMBL" id="WRPP01000001">
    <property type="protein sequence ID" value="MVU76305.1"/>
    <property type="molecule type" value="Genomic_DNA"/>
</dbReference>
<evidence type="ECO:0000259" key="2">
    <source>
        <dbReference type="Pfam" id="PF13556"/>
    </source>
</evidence>
<evidence type="ECO:0000313" key="3">
    <source>
        <dbReference type="EMBL" id="MVU76305.1"/>
    </source>
</evidence>
<dbReference type="InterPro" id="IPR051448">
    <property type="entry name" value="CdaR-like_regulators"/>
</dbReference>
<proteinExistence type="predicted"/>
<dbReference type="AlphaFoldDB" id="A0A7K1UPP2"/>
<keyword evidence="4" id="KW-1185">Reference proteome</keyword>
<dbReference type="Pfam" id="PF13556">
    <property type="entry name" value="HTH_30"/>
    <property type="match status" value="1"/>
</dbReference>
<dbReference type="PANTHER" id="PTHR33744:SF17">
    <property type="entry name" value="CONSERVED PROTEIN"/>
    <property type="match status" value="1"/>
</dbReference>
<evidence type="ECO:0008006" key="5">
    <source>
        <dbReference type="Google" id="ProtNLM"/>
    </source>
</evidence>
<protein>
    <recommendedName>
        <fullName evidence="5">PucR family transcriptional regulator</fullName>
    </recommendedName>
</protein>
<dbReference type="InterPro" id="IPR012914">
    <property type="entry name" value="PucR_dom"/>
</dbReference>
<dbReference type="RefSeq" id="WP_157355001.1">
    <property type="nucleotide sequence ID" value="NZ_WRPP01000001.1"/>
</dbReference>
<dbReference type="Pfam" id="PF07905">
    <property type="entry name" value="PucR"/>
    <property type="match status" value="1"/>
</dbReference>
<evidence type="ECO:0000313" key="4">
    <source>
        <dbReference type="Proteomes" id="UP000466794"/>
    </source>
</evidence>
<name>A0A7K1UPP2_9NOCA</name>
<organism evidence="3 4">
    <name type="scientific">Nocardia terrae</name>
    <dbReference type="NCBI Taxonomy" id="2675851"/>
    <lineage>
        <taxon>Bacteria</taxon>
        <taxon>Bacillati</taxon>
        <taxon>Actinomycetota</taxon>
        <taxon>Actinomycetes</taxon>
        <taxon>Mycobacteriales</taxon>
        <taxon>Nocardiaceae</taxon>
        <taxon>Nocardia</taxon>
    </lineage>
</organism>
<reference evidence="3 4" key="1">
    <citation type="submission" date="2019-12" db="EMBL/GenBank/DDBJ databases">
        <title>Nocardia sp. nov. ET3-3 isolated from soil.</title>
        <authorList>
            <person name="Kanchanasin P."/>
            <person name="Tanasupawat S."/>
            <person name="Yuki M."/>
            <person name="Kudo T."/>
        </authorList>
    </citation>
    <scope>NUCLEOTIDE SEQUENCE [LARGE SCALE GENOMIC DNA]</scope>
    <source>
        <strain evidence="3 4">ET3-3</strain>
    </source>
</reference>
<dbReference type="Gene3D" id="1.10.10.2840">
    <property type="entry name" value="PucR C-terminal helix-turn-helix domain"/>
    <property type="match status" value="1"/>
</dbReference>
<sequence>MRVRDILDAPQLRMHLLHGDAELDRPVARVCATDMPDPRPFVTPGALVCTGLVWRQQAADSDRYIGLLAGVGVAGVVAGQAMHGHVPEDVIAACRKHGLPLLSAPQSVPFSRIIEHLAEQAAEVRWRRVQSRADRQRKLLAAVAAGADIETLVADFAAEQHVSAWLLTATGTVIAGTADLAEDDIDRVLTTALTAPRLPAVTVGAMRVLQVGVGDRITAWYLVIRPSVPELDPLGADLAAVAELYRQRRTDRLHLDWELADRFPTPFPEQPGVSQVAVVCEIHAAESIPRSPGETFPRHSGALLVGIHRPGMDPGQKHAGMTGGDHAGMTGGEHAGMTGGEHAAEVARAVRKPDVPQRRSLPGGIVGAIDRAGAPVAADDTGTLAHTGTLSDGSDQGALRRVSSWADTAVGLMAVRCALHDALPGLATSVDREGRLVGVTAGTQDAIAAVVNQRLGRITPVLNGIRLAIGVGARRPEETLAAAIGAAAAASTAARDDTALVSLRVADIDSAVGLLTAVPGGLQRRFAERVLGPVLEYDRRHGGGLLETLGVFLGCEGSWRQAAERMHLHLNTVRYRIGRIEELTGRDLGRLDDRLDLYLAVRTLTGQTAPV</sequence>
<dbReference type="Proteomes" id="UP000466794">
    <property type="component" value="Unassembled WGS sequence"/>
</dbReference>
<feature type="domain" description="Purine catabolism PurC-like" evidence="1">
    <location>
        <begin position="5"/>
        <end position="119"/>
    </location>
</feature>
<accession>A0A7K1UPP2</accession>
<comment type="caution">
    <text evidence="3">The sequence shown here is derived from an EMBL/GenBank/DDBJ whole genome shotgun (WGS) entry which is preliminary data.</text>
</comment>
<evidence type="ECO:0000259" key="1">
    <source>
        <dbReference type="Pfam" id="PF07905"/>
    </source>
</evidence>